<evidence type="ECO:0000256" key="1">
    <source>
        <dbReference type="PROSITE-ProRule" id="PRU00339"/>
    </source>
</evidence>
<evidence type="ECO:0000313" key="4">
    <source>
        <dbReference type="Proteomes" id="UP000071561"/>
    </source>
</evidence>
<evidence type="ECO:0000256" key="2">
    <source>
        <dbReference type="SAM" id="SignalP"/>
    </source>
</evidence>
<dbReference type="KEGG" id="pcm:AY601_4187"/>
<dbReference type="AlphaFoldDB" id="A0A127VI86"/>
<dbReference type="InterPro" id="IPR011990">
    <property type="entry name" value="TPR-like_helical_dom_sf"/>
</dbReference>
<feature type="chain" id="PRO_5007280671" evidence="2">
    <location>
        <begin position="29"/>
        <end position="501"/>
    </location>
</feature>
<organism evidence="3 4">
    <name type="scientific">Pedobacter cryoconitis</name>
    <dbReference type="NCBI Taxonomy" id="188932"/>
    <lineage>
        <taxon>Bacteria</taxon>
        <taxon>Pseudomonadati</taxon>
        <taxon>Bacteroidota</taxon>
        <taxon>Sphingobacteriia</taxon>
        <taxon>Sphingobacteriales</taxon>
        <taxon>Sphingobacteriaceae</taxon>
        <taxon>Pedobacter</taxon>
    </lineage>
</organism>
<dbReference type="PATRIC" id="fig|188932.3.peg.4345"/>
<gene>
    <name evidence="3" type="ORF">AY601_4187</name>
</gene>
<feature type="repeat" description="TPR" evidence="1">
    <location>
        <begin position="411"/>
        <end position="444"/>
    </location>
</feature>
<dbReference type="OrthoDB" id="1466726at2"/>
<evidence type="ECO:0000313" key="3">
    <source>
        <dbReference type="EMBL" id="AMQ01036.1"/>
    </source>
</evidence>
<dbReference type="RefSeq" id="WP_068407773.1">
    <property type="nucleotide sequence ID" value="NZ_CP014504.1"/>
</dbReference>
<dbReference type="PROSITE" id="PS50005">
    <property type="entry name" value="TPR"/>
    <property type="match status" value="2"/>
</dbReference>
<dbReference type="SUPFAM" id="SSF48452">
    <property type="entry name" value="TPR-like"/>
    <property type="match status" value="1"/>
</dbReference>
<keyword evidence="1" id="KW-0802">TPR repeat</keyword>
<reference evidence="3 4" key="1">
    <citation type="submission" date="2016-03" db="EMBL/GenBank/DDBJ databases">
        <title>Complete genome sequence of Pedobacter cryoconitis PAMC 27485.</title>
        <authorList>
            <person name="Lee J."/>
            <person name="Kim O.-S."/>
        </authorList>
    </citation>
    <scope>NUCLEOTIDE SEQUENCE [LARGE SCALE GENOMIC DNA]</scope>
    <source>
        <strain evidence="3 4">PAMC 27485</strain>
    </source>
</reference>
<dbReference type="InterPro" id="IPR019734">
    <property type="entry name" value="TPR_rpt"/>
</dbReference>
<dbReference type="EMBL" id="CP014504">
    <property type="protein sequence ID" value="AMQ01036.1"/>
    <property type="molecule type" value="Genomic_DNA"/>
</dbReference>
<protein>
    <submittedName>
        <fullName evidence="3">Uncharacterized protein</fullName>
    </submittedName>
</protein>
<dbReference type="SMART" id="SM00028">
    <property type="entry name" value="TPR"/>
    <property type="match status" value="2"/>
</dbReference>
<accession>A0A127VI86</accession>
<keyword evidence="2" id="KW-0732">Signal</keyword>
<dbReference type="Proteomes" id="UP000071561">
    <property type="component" value="Chromosome"/>
</dbReference>
<dbReference type="Gene3D" id="1.25.40.10">
    <property type="entry name" value="Tetratricopeptide repeat domain"/>
    <property type="match status" value="1"/>
</dbReference>
<name>A0A127VI86_9SPHI</name>
<sequence precursor="true">MSAKRKFILLLRYCLFPLFLILPGTVHANFDFNANCVKAYQLIFELKINAAKQLIAAEKSAHPKNAIVPLLENYADYFYLITVESKQDFDRLKDEKSRRLSQIEDDDEKSPYYLYAQAEINLQWALLRSRYGEYFTAAREIKKANSLLQDNSKKFPGFHLNGKGLGLINVFLGNLPDGTLKSMLSTFGVKGDVQKGLLMLDKLAQNLPRSSFEPFYEEVVFYYSYVLCDVIHSPDAYAKTMKYTARISDSSLLKAYLQAYVCARNGHNEEAIAILAKRPAGESYQAFPYLELLMGTAKLNKLDYSASTNFKRFLQLNKGVNYIKDANLHLSWIALLNGDTGAYRGYIAKVKSVGYTYAEKDKQAMNEAGAPAPDKGLLKSRLLFDGGYYAKALEVLAGENASAYKDIKDKVEFYYRMGRIYDVLDKDDSALQSYQNVINYGKNLKYYFAATSALNMGKIYAKKKNDAKAKAYFNQAINMKNHEYENSIETQAKEGLKKLGN</sequence>
<feature type="repeat" description="TPR" evidence="1">
    <location>
        <begin position="450"/>
        <end position="483"/>
    </location>
</feature>
<feature type="signal peptide" evidence="2">
    <location>
        <begin position="1"/>
        <end position="28"/>
    </location>
</feature>
<proteinExistence type="predicted"/>
<keyword evidence="4" id="KW-1185">Reference proteome</keyword>